<dbReference type="CDD" id="cd09286">
    <property type="entry name" value="NMNAT_Eukarya"/>
    <property type="match status" value="1"/>
</dbReference>
<dbReference type="Pfam" id="PF01467">
    <property type="entry name" value="CTP_transf_like"/>
    <property type="match status" value="1"/>
</dbReference>
<dbReference type="InterPro" id="IPR051182">
    <property type="entry name" value="Euk_NMN_adenylyltrnsfrase"/>
</dbReference>
<evidence type="ECO:0000256" key="12">
    <source>
        <dbReference type="ARBA" id="ARBA00022833"/>
    </source>
</evidence>
<keyword evidence="9 20" id="KW-0808">Transferase</keyword>
<evidence type="ECO:0000256" key="21">
    <source>
        <dbReference type="SAM" id="MobiDB-lite"/>
    </source>
</evidence>
<evidence type="ECO:0000256" key="11">
    <source>
        <dbReference type="ARBA" id="ARBA00022741"/>
    </source>
</evidence>
<keyword evidence="11 20" id="KW-0547">Nucleotide-binding</keyword>
<feature type="compositionally biased region" description="Basic residues" evidence="21">
    <location>
        <begin position="121"/>
        <end position="130"/>
    </location>
</feature>
<dbReference type="EC" id="2.7.7.1" evidence="20"/>
<accession>A0A6P4Y3R8</accession>
<evidence type="ECO:0000256" key="8">
    <source>
        <dbReference type="ARBA" id="ARBA00022642"/>
    </source>
</evidence>
<evidence type="ECO:0000256" key="15">
    <source>
        <dbReference type="ARBA" id="ARBA00023027"/>
    </source>
</evidence>
<evidence type="ECO:0000256" key="1">
    <source>
        <dbReference type="ARBA" id="ARBA00001946"/>
    </source>
</evidence>
<dbReference type="Proteomes" id="UP000515135">
    <property type="component" value="Unplaced"/>
</dbReference>
<evidence type="ECO:0000256" key="13">
    <source>
        <dbReference type="ARBA" id="ARBA00022840"/>
    </source>
</evidence>
<comment type="pathway">
    <text evidence="5">Cofactor biosynthesis; NAD(+) biosynthesis; deamido-NAD(+) from nicotinate D-ribonucleotide: step 1/1.</text>
</comment>
<keyword evidence="10 20" id="KW-0548">Nucleotidyltransferase</keyword>
<evidence type="ECO:0000256" key="6">
    <source>
        <dbReference type="ARBA" id="ARBA00007064"/>
    </source>
</evidence>
<keyword evidence="23" id="KW-1185">Reference proteome</keyword>
<comment type="similarity">
    <text evidence="6 20">Belongs to the eukaryotic NMN adenylyltransferase family.</text>
</comment>
<keyword evidence="7" id="KW-0597">Phosphoprotein</keyword>
<dbReference type="RefSeq" id="XP_019619043.1">
    <property type="nucleotide sequence ID" value="XM_019763484.1"/>
</dbReference>
<dbReference type="EC" id="2.7.7.18" evidence="20"/>
<dbReference type="AlphaFoldDB" id="A0A6P4Y3R8"/>
<evidence type="ECO:0000256" key="19">
    <source>
        <dbReference type="ARBA" id="ARBA00064648"/>
    </source>
</evidence>
<comment type="cofactor">
    <cofactor evidence="1">
        <name>Mg(2+)</name>
        <dbReference type="ChEBI" id="CHEBI:18420"/>
    </cofactor>
</comment>
<evidence type="ECO:0000256" key="16">
    <source>
        <dbReference type="ARBA" id="ARBA00023242"/>
    </source>
</evidence>
<evidence type="ECO:0000256" key="7">
    <source>
        <dbReference type="ARBA" id="ARBA00022553"/>
    </source>
</evidence>
<dbReference type="Gene3D" id="3.40.50.620">
    <property type="entry name" value="HUPs"/>
    <property type="match status" value="1"/>
</dbReference>
<evidence type="ECO:0000256" key="20">
    <source>
        <dbReference type="RuleBase" id="RU362021"/>
    </source>
</evidence>
<evidence type="ECO:0000256" key="3">
    <source>
        <dbReference type="ARBA" id="ARBA00004123"/>
    </source>
</evidence>
<dbReference type="OrthoDB" id="422187at2759"/>
<dbReference type="GO" id="GO:0000309">
    <property type="term" value="F:nicotinamide-nucleotide adenylyltransferase activity"/>
    <property type="evidence" value="ECO:0007669"/>
    <property type="project" value="UniProtKB-EC"/>
</dbReference>
<evidence type="ECO:0000256" key="4">
    <source>
        <dbReference type="ARBA" id="ARBA00004658"/>
    </source>
</evidence>
<keyword evidence="12" id="KW-0862">Zinc</keyword>
<comment type="catalytic activity">
    <reaction evidence="18">
        <text>beta-nicotinamide D-ribonucleotide + ATP + H(+) = diphosphate + NAD(+)</text>
        <dbReference type="Rhea" id="RHEA:21360"/>
        <dbReference type="ChEBI" id="CHEBI:14649"/>
        <dbReference type="ChEBI" id="CHEBI:15378"/>
        <dbReference type="ChEBI" id="CHEBI:30616"/>
        <dbReference type="ChEBI" id="CHEBI:33019"/>
        <dbReference type="ChEBI" id="CHEBI:57540"/>
        <dbReference type="EC" id="2.7.7.1"/>
    </reaction>
    <physiologicalReaction direction="left-to-right" evidence="18">
        <dbReference type="Rhea" id="RHEA:21361"/>
    </physiologicalReaction>
    <physiologicalReaction direction="right-to-left" evidence="18">
        <dbReference type="Rhea" id="RHEA:21362"/>
    </physiologicalReaction>
</comment>
<evidence type="ECO:0000256" key="18">
    <source>
        <dbReference type="ARBA" id="ARBA00048969"/>
    </source>
</evidence>
<dbReference type="PANTHER" id="PTHR12039">
    <property type="entry name" value="NICOTINAMIDE MONONUCLEOTIDE ADENYLYLTRANSFERASE"/>
    <property type="match status" value="1"/>
</dbReference>
<comment type="pathway">
    <text evidence="4 20">Cofactor biosynthesis; NAD(+) biosynthesis; NAD(+) from nicotinamide D-ribonucleotide: step 1/1.</text>
</comment>
<evidence type="ECO:0000259" key="22">
    <source>
        <dbReference type="Pfam" id="PF01467"/>
    </source>
</evidence>
<dbReference type="PANTHER" id="PTHR12039:SF0">
    <property type="entry name" value="NICOTINAMIDE-NUCLEOTIDE ADENYLYLTRANSFERASE"/>
    <property type="match status" value="1"/>
</dbReference>
<evidence type="ECO:0000313" key="23">
    <source>
        <dbReference type="Proteomes" id="UP000515135"/>
    </source>
</evidence>
<keyword evidence="16" id="KW-0539">Nucleus</keyword>
<dbReference type="NCBIfam" id="TIGR00482">
    <property type="entry name" value="nicotinate (nicotinamide) nucleotide adenylyltransferase"/>
    <property type="match status" value="1"/>
</dbReference>
<dbReference type="InterPro" id="IPR004821">
    <property type="entry name" value="Cyt_trans-like"/>
</dbReference>
<keyword evidence="13 20" id="KW-0067">ATP-binding</keyword>
<evidence type="ECO:0000256" key="2">
    <source>
        <dbReference type="ARBA" id="ARBA00001947"/>
    </source>
</evidence>
<dbReference type="GO" id="GO:0005634">
    <property type="term" value="C:nucleus"/>
    <property type="evidence" value="ECO:0007669"/>
    <property type="project" value="UniProtKB-SubCell"/>
</dbReference>
<sequence>MAAPGRVVLLACGCFNPITNMHLRLFELARDHLERTGLFKVVEGIISPAHDKYGKKGLVPSTDRVAMAQLALSTSDWVRVDSWESEQKGWLETAVVARHLKRQVQNKYGSVVDAKTDGPSRKRRKTRHNANNRDEPVGSSTQVASGDVQLKLLCGADLLESFAVPNLWSDEHIKELVSEYGLVVISRAGSNPEKFIYESDVLSKYKSNIHLVTEWIQNEISATKIRRSLKRKESVRYLVPDAVINYIKEHQLYQPDTETS</sequence>
<dbReference type="SUPFAM" id="SSF52374">
    <property type="entry name" value="Nucleotidylyl transferase"/>
    <property type="match status" value="1"/>
</dbReference>
<comment type="cofactor">
    <cofactor evidence="2">
        <name>Zn(2+)</name>
        <dbReference type="ChEBI" id="CHEBI:29105"/>
    </cofactor>
</comment>
<feature type="region of interest" description="Disordered" evidence="21">
    <location>
        <begin position="112"/>
        <end position="142"/>
    </location>
</feature>
<dbReference type="GO" id="GO:0004515">
    <property type="term" value="F:nicotinate-nucleotide adenylyltransferase activity"/>
    <property type="evidence" value="ECO:0007669"/>
    <property type="project" value="UniProtKB-EC"/>
</dbReference>
<keyword evidence="14" id="KW-0460">Magnesium</keyword>
<keyword evidence="15 20" id="KW-0520">NAD</keyword>
<protein>
    <recommendedName>
        <fullName evidence="20">Nicotinamide-nucleotide adenylyltransferase</fullName>
        <ecNumber evidence="20">2.7.7.1</ecNumber>
        <ecNumber evidence="20">2.7.7.18</ecNumber>
    </recommendedName>
</protein>
<dbReference type="UniPathway" id="UPA00253">
    <property type="reaction ID" value="UER00332"/>
</dbReference>
<dbReference type="GeneID" id="109465979"/>
<name>A0A6P4Y3R8_BRABE</name>
<dbReference type="InterPro" id="IPR014729">
    <property type="entry name" value="Rossmann-like_a/b/a_fold"/>
</dbReference>
<dbReference type="InterPro" id="IPR005248">
    <property type="entry name" value="NadD/NMNAT"/>
</dbReference>
<organism evidence="23 24">
    <name type="scientific">Branchiostoma belcheri</name>
    <name type="common">Amphioxus</name>
    <dbReference type="NCBI Taxonomy" id="7741"/>
    <lineage>
        <taxon>Eukaryota</taxon>
        <taxon>Metazoa</taxon>
        <taxon>Chordata</taxon>
        <taxon>Cephalochordata</taxon>
        <taxon>Leptocardii</taxon>
        <taxon>Amphioxiformes</taxon>
        <taxon>Branchiostomatidae</taxon>
        <taxon>Branchiostoma</taxon>
    </lineage>
</organism>
<dbReference type="KEGG" id="bbel:109465979"/>
<dbReference type="FunFam" id="3.40.50.620:FF:000101">
    <property type="entry name" value="Nicotinamide-nucleotide adenylyltransferase"/>
    <property type="match status" value="1"/>
</dbReference>
<dbReference type="GO" id="GO:0005524">
    <property type="term" value="F:ATP binding"/>
    <property type="evidence" value="ECO:0007669"/>
    <property type="project" value="UniProtKB-KW"/>
</dbReference>
<comment type="catalytic activity">
    <reaction evidence="17">
        <text>nicotinate beta-D-ribonucleotide + ATP + H(+) = deamido-NAD(+) + diphosphate</text>
        <dbReference type="Rhea" id="RHEA:22860"/>
        <dbReference type="ChEBI" id="CHEBI:15378"/>
        <dbReference type="ChEBI" id="CHEBI:30616"/>
        <dbReference type="ChEBI" id="CHEBI:33019"/>
        <dbReference type="ChEBI" id="CHEBI:57502"/>
        <dbReference type="ChEBI" id="CHEBI:58437"/>
        <dbReference type="EC" id="2.7.7.18"/>
    </reaction>
    <physiologicalReaction direction="left-to-right" evidence="17">
        <dbReference type="Rhea" id="RHEA:22861"/>
    </physiologicalReaction>
    <physiologicalReaction direction="right-to-left" evidence="17">
        <dbReference type="Rhea" id="RHEA:22862"/>
    </physiologicalReaction>
</comment>
<comment type="subcellular location">
    <subcellularLocation>
        <location evidence="3">Nucleus</location>
    </subcellularLocation>
</comment>
<dbReference type="InterPro" id="IPR045094">
    <property type="entry name" value="NMNAT_euk"/>
</dbReference>
<proteinExistence type="inferred from homology"/>
<reference evidence="24" key="1">
    <citation type="submission" date="2025-08" db="UniProtKB">
        <authorList>
            <consortium name="RefSeq"/>
        </authorList>
    </citation>
    <scope>IDENTIFICATION</scope>
    <source>
        <tissue evidence="24">Gonad</tissue>
    </source>
</reference>
<gene>
    <name evidence="24" type="primary">LOC109465979</name>
</gene>
<evidence type="ECO:0000313" key="24">
    <source>
        <dbReference type="RefSeq" id="XP_019619043.1"/>
    </source>
</evidence>
<evidence type="ECO:0000256" key="14">
    <source>
        <dbReference type="ARBA" id="ARBA00022842"/>
    </source>
</evidence>
<dbReference type="GO" id="GO:0009435">
    <property type="term" value="P:NAD+ biosynthetic process"/>
    <property type="evidence" value="ECO:0007669"/>
    <property type="project" value="UniProtKB-UniPathway"/>
</dbReference>
<evidence type="ECO:0000256" key="17">
    <source>
        <dbReference type="ARBA" id="ARBA00048514"/>
    </source>
</evidence>
<evidence type="ECO:0000256" key="5">
    <source>
        <dbReference type="ARBA" id="ARBA00005019"/>
    </source>
</evidence>
<comment type="subunit">
    <text evidence="19">Homohexamer. Interacts with ADPRT/PARP1.</text>
</comment>
<evidence type="ECO:0000256" key="10">
    <source>
        <dbReference type="ARBA" id="ARBA00022695"/>
    </source>
</evidence>
<keyword evidence="8 20" id="KW-0662">Pyridine nucleotide biosynthesis</keyword>
<feature type="domain" description="Cytidyltransferase-like" evidence="22">
    <location>
        <begin position="10"/>
        <end position="227"/>
    </location>
</feature>
<evidence type="ECO:0000256" key="9">
    <source>
        <dbReference type="ARBA" id="ARBA00022679"/>
    </source>
</evidence>